<dbReference type="STRING" id="398512.Bccel_3224"/>
<dbReference type="RefSeq" id="WP_036938984.1">
    <property type="nucleotide sequence ID" value="NZ_JQKC01000008.1"/>
</dbReference>
<dbReference type="CDD" id="cd01106">
    <property type="entry name" value="HTH_TipAL-Mta"/>
    <property type="match status" value="1"/>
</dbReference>
<evidence type="ECO:0000256" key="1">
    <source>
        <dbReference type="ARBA" id="ARBA00023125"/>
    </source>
</evidence>
<comment type="caution">
    <text evidence="3">The sequence shown here is derived from an EMBL/GenBank/DDBJ whole genome shotgun (WGS) entry which is preliminary data.</text>
</comment>
<dbReference type="InterPro" id="IPR047057">
    <property type="entry name" value="MerR_fam"/>
</dbReference>
<dbReference type="OrthoDB" id="9814833at2"/>
<keyword evidence="4" id="KW-1185">Reference proteome</keyword>
<dbReference type="PROSITE" id="PS50937">
    <property type="entry name" value="HTH_MERR_2"/>
    <property type="match status" value="1"/>
</dbReference>
<dbReference type="AlphaFoldDB" id="A0A0L6JQ90"/>
<sequence>MRTVNEVSKLTGISIRTLHYYDEIGLLKPTTCNESGYRFYDDKALEALQQILFFKEFDMPLKDIKSIMENPNFDKEKTLINQKKILMLKRKRLDNLIRLIDDILKGDNKMSFQEFSKEEIEEMFKYMKDNLNEERLEMMKKENIDMDSLKDNFIAKVYAEEGQETMKNLLKWYGGKEAVIDSMKEAAKNAIPLDIIQSHQKRTDEIFKELCGLRGKDTTTPEIKRLIAEYEFISKQIYRMKDVKVLLLDIAKGFIEDEDLIKAYDGLYGEGSSVFLGKAIMSFFKE</sequence>
<dbReference type="PANTHER" id="PTHR30204">
    <property type="entry name" value="REDOX-CYCLING DRUG-SENSING TRANSCRIPTIONAL ACTIVATOR SOXR"/>
    <property type="match status" value="1"/>
</dbReference>
<dbReference type="eggNOG" id="COG0789">
    <property type="taxonomic scope" value="Bacteria"/>
</dbReference>
<gene>
    <name evidence="3" type="ORF">Bccel_3224</name>
</gene>
<dbReference type="GO" id="GO:0003700">
    <property type="term" value="F:DNA-binding transcription factor activity"/>
    <property type="evidence" value="ECO:0007669"/>
    <property type="project" value="InterPro"/>
</dbReference>
<dbReference type="InterPro" id="IPR036244">
    <property type="entry name" value="TipA-like_antibiotic-bd"/>
</dbReference>
<dbReference type="EMBL" id="LGTC01000001">
    <property type="protein sequence ID" value="KNY27953.1"/>
    <property type="molecule type" value="Genomic_DNA"/>
</dbReference>
<dbReference type="InterPro" id="IPR000551">
    <property type="entry name" value="MerR-type_HTH_dom"/>
</dbReference>
<dbReference type="Proteomes" id="UP000036923">
    <property type="component" value="Unassembled WGS sequence"/>
</dbReference>
<evidence type="ECO:0000259" key="2">
    <source>
        <dbReference type="PROSITE" id="PS50937"/>
    </source>
</evidence>
<keyword evidence="1" id="KW-0238">DNA-binding</keyword>
<dbReference type="SUPFAM" id="SSF89082">
    <property type="entry name" value="Antibiotic binding domain of TipA-like multidrug resistance regulators"/>
    <property type="match status" value="1"/>
</dbReference>
<dbReference type="Pfam" id="PF13411">
    <property type="entry name" value="MerR_1"/>
    <property type="match status" value="1"/>
</dbReference>
<feature type="domain" description="HTH merR-type" evidence="2">
    <location>
        <begin position="1"/>
        <end position="70"/>
    </location>
</feature>
<dbReference type="PATRIC" id="fig|398512.5.peg.3384"/>
<dbReference type="SUPFAM" id="SSF46955">
    <property type="entry name" value="Putative DNA-binding domain"/>
    <property type="match status" value="1"/>
</dbReference>
<proteinExistence type="predicted"/>
<protein>
    <submittedName>
        <fullName evidence="3">Antibiotic resistance transcriptional regulator, MerR family</fullName>
    </submittedName>
</protein>
<dbReference type="GO" id="GO:0003677">
    <property type="term" value="F:DNA binding"/>
    <property type="evidence" value="ECO:0007669"/>
    <property type="project" value="UniProtKB-KW"/>
</dbReference>
<organism evidence="3 4">
    <name type="scientific">Pseudobacteroides cellulosolvens ATCC 35603 = DSM 2933</name>
    <dbReference type="NCBI Taxonomy" id="398512"/>
    <lineage>
        <taxon>Bacteria</taxon>
        <taxon>Bacillati</taxon>
        <taxon>Bacillota</taxon>
        <taxon>Clostridia</taxon>
        <taxon>Eubacteriales</taxon>
        <taxon>Oscillospiraceae</taxon>
        <taxon>Pseudobacteroides</taxon>
    </lineage>
</organism>
<name>A0A0L6JQ90_9FIRM</name>
<reference evidence="4" key="1">
    <citation type="submission" date="2015-07" db="EMBL/GenBank/DDBJ databases">
        <title>Near-Complete Genome Sequence of the Cellulolytic Bacterium Bacteroides (Pseudobacteroides) cellulosolvens ATCC 35603.</title>
        <authorList>
            <person name="Dassa B."/>
            <person name="Utturkar S.M."/>
            <person name="Klingeman D.M."/>
            <person name="Hurt R.A."/>
            <person name="Keller M."/>
            <person name="Xu J."/>
            <person name="Reddy Y.H.K."/>
            <person name="Borovok I."/>
            <person name="Grinberg I.R."/>
            <person name="Lamed R."/>
            <person name="Zhivin O."/>
            <person name="Bayer E.A."/>
            <person name="Brown S.D."/>
        </authorList>
    </citation>
    <scope>NUCLEOTIDE SEQUENCE [LARGE SCALE GENOMIC DNA]</scope>
    <source>
        <strain evidence="4">DSM 2933</strain>
    </source>
</reference>
<accession>A0A0L6JQ90</accession>
<dbReference type="InterPro" id="IPR009061">
    <property type="entry name" value="DNA-bd_dom_put_sf"/>
</dbReference>
<evidence type="ECO:0000313" key="3">
    <source>
        <dbReference type="EMBL" id="KNY27953.1"/>
    </source>
</evidence>
<evidence type="ECO:0000313" key="4">
    <source>
        <dbReference type="Proteomes" id="UP000036923"/>
    </source>
</evidence>
<dbReference type="Gene3D" id="1.10.1660.10">
    <property type="match status" value="1"/>
</dbReference>
<dbReference type="PANTHER" id="PTHR30204:SF90">
    <property type="entry name" value="HTH-TYPE TRANSCRIPTIONAL ACTIVATOR MTA"/>
    <property type="match status" value="1"/>
</dbReference>
<dbReference type="SMART" id="SM00422">
    <property type="entry name" value="HTH_MERR"/>
    <property type="match status" value="1"/>
</dbReference>